<evidence type="ECO:0000256" key="4">
    <source>
        <dbReference type="ARBA" id="ARBA00022777"/>
    </source>
</evidence>
<protein>
    <recommendedName>
        <fullName evidence="6">Adenylate kinase</fullName>
        <ecNumber evidence="6">2.7.4.3</ecNumber>
    </recommendedName>
</protein>
<dbReference type="Proteomes" id="UP000176221">
    <property type="component" value="Unassembled WGS sequence"/>
</dbReference>
<dbReference type="EC" id="2.7.4.3" evidence="6"/>
<keyword evidence="4 5" id="KW-0418">Kinase</keyword>
<accession>A0A1G2N7X9</accession>
<evidence type="ECO:0000256" key="1">
    <source>
        <dbReference type="ARBA" id="ARBA00022679"/>
    </source>
</evidence>
<gene>
    <name evidence="7" type="ORF">A2928_00980</name>
</gene>
<evidence type="ECO:0000256" key="5">
    <source>
        <dbReference type="RuleBase" id="RU003330"/>
    </source>
</evidence>
<sequence length="201" mass="23732">MISYPLTLIFIGKSGCGKGTQATLLTEKIKLADSREIFRLETGRRFREFVMKDSYSARLARKVNAEGGLQPEFMAVWLWSSQMIESMKENQHVIIDGSPRRYHEAGVIDSALRFYGRKSPIVVYIHMSDETARIRMANRKRKDDTDEDINRRLEWFHKDVIPTVEYYRMNPYYRFVEVDGEFNFPEIHKSILQKLHDIFLE</sequence>
<dbReference type="InterPro" id="IPR027417">
    <property type="entry name" value="P-loop_NTPase"/>
</dbReference>
<evidence type="ECO:0000313" key="7">
    <source>
        <dbReference type="EMBL" id="OHA32210.1"/>
    </source>
</evidence>
<dbReference type="Pfam" id="PF00406">
    <property type="entry name" value="ADK"/>
    <property type="match status" value="1"/>
</dbReference>
<dbReference type="GO" id="GO:0005524">
    <property type="term" value="F:ATP binding"/>
    <property type="evidence" value="ECO:0007669"/>
    <property type="project" value="UniProtKB-KW"/>
</dbReference>
<organism evidence="7 8">
    <name type="scientific">Candidatus Taylorbacteria bacterium RIFCSPLOWO2_01_FULL_45_15b</name>
    <dbReference type="NCBI Taxonomy" id="1802319"/>
    <lineage>
        <taxon>Bacteria</taxon>
        <taxon>Candidatus Tayloriibacteriota</taxon>
    </lineage>
</organism>
<keyword evidence="1 5" id="KW-0808">Transferase</keyword>
<comment type="subcellular location">
    <subcellularLocation>
        <location evidence="6">Cytoplasm</location>
    </subcellularLocation>
</comment>
<comment type="subunit">
    <text evidence="6">Monomer.</text>
</comment>
<dbReference type="PRINTS" id="PR00094">
    <property type="entry name" value="ADENYLTKNASE"/>
</dbReference>
<comment type="caution">
    <text evidence="7">The sequence shown here is derived from an EMBL/GenBank/DDBJ whole genome shotgun (WGS) entry which is preliminary data.</text>
</comment>
<dbReference type="PANTHER" id="PTHR23359">
    <property type="entry name" value="NUCLEOTIDE KINASE"/>
    <property type="match status" value="1"/>
</dbReference>
<dbReference type="GO" id="GO:0005737">
    <property type="term" value="C:cytoplasm"/>
    <property type="evidence" value="ECO:0007669"/>
    <property type="project" value="UniProtKB-SubCell"/>
</dbReference>
<keyword evidence="6" id="KW-0067">ATP-binding</keyword>
<evidence type="ECO:0000256" key="2">
    <source>
        <dbReference type="ARBA" id="ARBA00022727"/>
    </source>
</evidence>
<dbReference type="GO" id="GO:0004017">
    <property type="term" value="F:AMP kinase activity"/>
    <property type="evidence" value="ECO:0007669"/>
    <property type="project" value="UniProtKB-EC"/>
</dbReference>
<evidence type="ECO:0000256" key="6">
    <source>
        <dbReference type="RuleBase" id="RU003331"/>
    </source>
</evidence>
<comment type="similarity">
    <text evidence="5">Belongs to the adenylate kinase family.</text>
</comment>
<evidence type="ECO:0000313" key="8">
    <source>
        <dbReference type="Proteomes" id="UP000176221"/>
    </source>
</evidence>
<dbReference type="AlphaFoldDB" id="A0A1G2N7X9"/>
<dbReference type="STRING" id="1802319.A2928_00980"/>
<proteinExistence type="inferred from homology"/>
<evidence type="ECO:0000256" key="3">
    <source>
        <dbReference type="ARBA" id="ARBA00022741"/>
    </source>
</evidence>
<dbReference type="Gene3D" id="3.40.50.300">
    <property type="entry name" value="P-loop containing nucleotide triphosphate hydrolases"/>
    <property type="match status" value="1"/>
</dbReference>
<comment type="catalytic activity">
    <reaction evidence="6">
        <text>AMP + ATP = 2 ADP</text>
        <dbReference type="Rhea" id="RHEA:12973"/>
        <dbReference type="ChEBI" id="CHEBI:30616"/>
        <dbReference type="ChEBI" id="CHEBI:456215"/>
        <dbReference type="ChEBI" id="CHEBI:456216"/>
        <dbReference type="EC" id="2.7.4.3"/>
    </reaction>
</comment>
<keyword evidence="3 6" id="KW-0547">Nucleotide-binding</keyword>
<dbReference type="InterPro" id="IPR000850">
    <property type="entry name" value="Adenylat/UMP-CMP_kin"/>
</dbReference>
<name>A0A1G2N7X9_9BACT</name>
<keyword evidence="2" id="KW-0545">Nucleotide biosynthesis</keyword>
<dbReference type="SUPFAM" id="SSF52540">
    <property type="entry name" value="P-loop containing nucleoside triphosphate hydrolases"/>
    <property type="match status" value="1"/>
</dbReference>
<dbReference type="EMBL" id="MHRX01000051">
    <property type="protein sequence ID" value="OHA32210.1"/>
    <property type="molecule type" value="Genomic_DNA"/>
</dbReference>
<reference evidence="7 8" key="1">
    <citation type="journal article" date="2016" name="Nat. Commun.">
        <title>Thousands of microbial genomes shed light on interconnected biogeochemical processes in an aquifer system.</title>
        <authorList>
            <person name="Anantharaman K."/>
            <person name="Brown C.T."/>
            <person name="Hug L.A."/>
            <person name="Sharon I."/>
            <person name="Castelle C.J."/>
            <person name="Probst A.J."/>
            <person name="Thomas B.C."/>
            <person name="Singh A."/>
            <person name="Wilkins M.J."/>
            <person name="Karaoz U."/>
            <person name="Brodie E.L."/>
            <person name="Williams K.H."/>
            <person name="Hubbard S.S."/>
            <person name="Banfield J.F."/>
        </authorList>
    </citation>
    <scope>NUCLEOTIDE SEQUENCE [LARGE SCALE GENOMIC DNA]</scope>
</reference>